<proteinExistence type="predicted"/>
<dbReference type="AlphaFoldDB" id="X1HWI2"/>
<comment type="caution">
    <text evidence="1">The sequence shown here is derived from an EMBL/GenBank/DDBJ whole genome shotgun (WGS) entry which is preliminary data.</text>
</comment>
<protein>
    <submittedName>
        <fullName evidence="1">Uncharacterized protein</fullName>
    </submittedName>
</protein>
<evidence type="ECO:0000313" key="1">
    <source>
        <dbReference type="EMBL" id="GAH61435.1"/>
    </source>
</evidence>
<name>X1HWI2_9ZZZZ</name>
<organism evidence="1">
    <name type="scientific">marine sediment metagenome</name>
    <dbReference type="NCBI Taxonomy" id="412755"/>
    <lineage>
        <taxon>unclassified sequences</taxon>
        <taxon>metagenomes</taxon>
        <taxon>ecological metagenomes</taxon>
    </lineage>
</organism>
<reference evidence="1" key="1">
    <citation type="journal article" date="2014" name="Front. Microbiol.">
        <title>High frequency of phylogenetically diverse reductive dehalogenase-homologous genes in deep subseafloor sedimentary metagenomes.</title>
        <authorList>
            <person name="Kawai M."/>
            <person name="Futagami T."/>
            <person name="Toyoda A."/>
            <person name="Takaki Y."/>
            <person name="Nishi S."/>
            <person name="Hori S."/>
            <person name="Arai W."/>
            <person name="Tsubouchi T."/>
            <person name="Morono Y."/>
            <person name="Uchiyama I."/>
            <person name="Ito T."/>
            <person name="Fujiyama A."/>
            <person name="Inagaki F."/>
            <person name="Takami H."/>
        </authorList>
    </citation>
    <scope>NUCLEOTIDE SEQUENCE</scope>
    <source>
        <strain evidence="1">Expedition CK06-06</strain>
    </source>
</reference>
<sequence>EEVLPLVLGELLMKPILHEHHGILGQIDNAKTNLINLERMGQDELFSNRTEVLQSVNNLCQTVEDHAHHEETALNAMRKFLEENPAYRD</sequence>
<accession>X1HWI2</accession>
<dbReference type="EMBL" id="BARU01017623">
    <property type="protein sequence ID" value="GAH61435.1"/>
    <property type="molecule type" value="Genomic_DNA"/>
</dbReference>
<feature type="non-terminal residue" evidence="1">
    <location>
        <position position="1"/>
    </location>
</feature>
<gene>
    <name evidence="1" type="ORF">S03H2_29216</name>
</gene>